<accession>A0ABM9LSY0</accession>
<keyword evidence="2" id="KW-1185">Reference proteome</keyword>
<gene>
    <name evidence="1" type="ORF">MU0102_002187</name>
</gene>
<reference evidence="1 2" key="1">
    <citation type="submission" date="2023-08" db="EMBL/GenBank/DDBJ databases">
        <authorList>
            <person name="Folkvardsen B D."/>
            <person name="Norman A."/>
        </authorList>
    </citation>
    <scope>NUCLEOTIDE SEQUENCE [LARGE SCALE GENOMIC DNA]</scope>
    <source>
        <strain evidence="1 2">Mu0102</strain>
    </source>
</reference>
<evidence type="ECO:0000313" key="1">
    <source>
        <dbReference type="EMBL" id="CAJ1504210.1"/>
    </source>
</evidence>
<proteinExistence type="predicted"/>
<evidence type="ECO:0000313" key="2">
    <source>
        <dbReference type="Proteomes" id="UP001190464"/>
    </source>
</evidence>
<dbReference type="RefSeq" id="WP_308486850.1">
    <property type="nucleotide sequence ID" value="NZ_OY726398.1"/>
</dbReference>
<name>A0ABM9LSY0_9MYCO</name>
<sequence>MQEQALQPLLDSAVSRHDAEVAVSLSRELRALVSDRAKLTGISAPQQVDVNVAVSSSAILADAKRRLLAIDNVIEAEVIEA</sequence>
<protein>
    <submittedName>
        <fullName evidence="1">Uncharacterized protein</fullName>
    </submittedName>
</protein>
<organism evidence="1 2">
    <name type="scientific">[Mycobacterium] holstebronense</name>
    <dbReference type="NCBI Taxonomy" id="3064288"/>
    <lineage>
        <taxon>Bacteria</taxon>
        <taxon>Bacillati</taxon>
        <taxon>Actinomycetota</taxon>
        <taxon>Actinomycetes</taxon>
        <taxon>Mycobacteriales</taxon>
        <taxon>Mycobacteriaceae</taxon>
        <taxon>Mycolicibacterium</taxon>
    </lineage>
</organism>
<dbReference type="EMBL" id="OY726398">
    <property type="protein sequence ID" value="CAJ1504210.1"/>
    <property type="molecule type" value="Genomic_DNA"/>
</dbReference>
<dbReference type="Proteomes" id="UP001190464">
    <property type="component" value="Chromosome"/>
</dbReference>